<dbReference type="SUPFAM" id="SSF69593">
    <property type="entry name" value="Glycerol-3-phosphate (1)-acyltransferase"/>
    <property type="match status" value="1"/>
</dbReference>
<evidence type="ECO:0000256" key="4">
    <source>
        <dbReference type="ARBA" id="ARBA00023098"/>
    </source>
</evidence>
<dbReference type="SMART" id="SM00563">
    <property type="entry name" value="PlsC"/>
    <property type="match status" value="1"/>
</dbReference>
<comment type="caution">
    <text evidence="7">The sequence shown here is derived from an EMBL/GenBank/DDBJ whole genome shotgun (WGS) entry which is preliminary data.</text>
</comment>
<dbReference type="Pfam" id="PF01553">
    <property type="entry name" value="Acyltransferase"/>
    <property type="match status" value="1"/>
</dbReference>
<proteinExistence type="predicted"/>
<evidence type="ECO:0000256" key="2">
    <source>
        <dbReference type="ARBA" id="ARBA00022516"/>
    </source>
</evidence>
<evidence type="ECO:0000256" key="1">
    <source>
        <dbReference type="ARBA" id="ARBA00005189"/>
    </source>
</evidence>
<keyword evidence="3 7" id="KW-0808">Transferase</keyword>
<dbReference type="AlphaFoldDB" id="A0A2A4I5W2"/>
<dbReference type="Proteomes" id="UP000218323">
    <property type="component" value="Unassembled WGS sequence"/>
</dbReference>
<sequence>MSARAVARLAALVALLAAALAVHGLWRLLRLPSPWPRLFLGSAARLFGARARIIGTPLRRDVIFLSNHLSWMDILLLAGATGSAFVAKAELRTAPLVGWLCTLNRTLFVRRGDRMGIERQVAELRDALAHGWAITIFPEGTTGDGHELLPFKAALLGAIDPPPPGLMIQPVRIDYGAANDELAWVGDEPGQSHATRVLNRRGSFTATLHFLPPFAPAGGRKAIATQARARILAAGEDFSGAVTHT</sequence>
<keyword evidence="2" id="KW-0444">Lipid biosynthesis</keyword>
<feature type="domain" description="Phospholipid/glycerol acyltransferase" evidence="6">
    <location>
        <begin position="62"/>
        <end position="176"/>
    </location>
</feature>
<evidence type="ECO:0000313" key="8">
    <source>
        <dbReference type="Proteomes" id="UP000218323"/>
    </source>
</evidence>
<comment type="pathway">
    <text evidence="1">Lipid metabolism.</text>
</comment>
<evidence type="ECO:0000313" key="7">
    <source>
        <dbReference type="EMBL" id="PCG14367.1"/>
    </source>
</evidence>
<dbReference type="GO" id="GO:0003841">
    <property type="term" value="F:1-acylglycerol-3-phosphate O-acyltransferase activity"/>
    <property type="evidence" value="ECO:0007669"/>
    <property type="project" value="TreeGrafter"/>
</dbReference>
<dbReference type="CDD" id="cd07989">
    <property type="entry name" value="LPLAT_AGPAT-like"/>
    <property type="match status" value="1"/>
</dbReference>
<keyword evidence="4" id="KW-0443">Lipid metabolism</keyword>
<keyword evidence="8" id="KW-1185">Reference proteome</keyword>
<dbReference type="PANTHER" id="PTHR10434">
    <property type="entry name" value="1-ACYL-SN-GLYCEROL-3-PHOSPHATE ACYLTRANSFERASE"/>
    <property type="match status" value="1"/>
</dbReference>
<reference evidence="7 8" key="1">
    <citation type="submission" date="2017-09" db="EMBL/GenBank/DDBJ databases">
        <title>Sphingomonas adhaesiva DSM 7418, whole genome shotgun sequence.</title>
        <authorList>
            <person name="Feng G."/>
            <person name="Zhu H."/>
        </authorList>
    </citation>
    <scope>NUCLEOTIDE SEQUENCE [LARGE SCALE GENOMIC DNA]</scope>
    <source>
        <strain evidence="7 8">DSM 7418</strain>
    </source>
</reference>
<dbReference type="GO" id="GO:0006654">
    <property type="term" value="P:phosphatidic acid biosynthetic process"/>
    <property type="evidence" value="ECO:0007669"/>
    <property type="project" value="TreeGrafter"/>
</dbReference>
<protein>
    <submittedName>
        <fullName evidence="7">1-acyl-sn-glycerol-3-phosphate acyltransferase</fullName>
    </submittedName>
</protein>
<name>A0A2A4I5W2_9SPHN</name>
<gene>
    <name evidence="7" type="ORF">COA07_10515</name>
</gene>
<organism evidence="7 8">
    <name type="scientific">Sphingomonas adhaesiva</name>
    <dbReference type="NCBI Taxonomy" id="28212"/>
    <lineage>
        <taxon>Bacteria</taxon>
        <taxon>Pseudomonadati</taxon>
        <taxon>Pseudomonadota</taxon>
        <taxon>Alphaproteobacteria</taxon>
        <taxon>Sphingomonadales</taxon>
        <taxon>Sphingomonadaceae</taxon>
        <taxon>Sphingomonas</taxon>
    </lineage>
</organism>
<evidence type="ECO:0000259" key="6">
    <source>
        <dbReference type="SMART" id="SM00563"/>
    </source>
</evidence>
<keyword evidence="5 7" id="KW-0012">Acyltransferase</keyword>
<dbReference type="PANTHER" id="PTHR10434:SF64">
    <property type="entry name" value="1-ACYL-SN-GLYCEROL-3-PHOSPHATE ACYLTRANSFERASE-RELATED"/>
    <property type="match status" value="1"/>
</dbReference>
<evidence type="ECO:0000256" key="5">
    <source>
        <dbReference type="ARBA" id="ARBA00023315"/>
    </source>
</evidence>
<dbReference type="InterPro" id="IPR002123">
    <property type="entry name" value="Plipid/glycerol_acylTrfase"/>
</dbReference>
<evidence type="ECO:0000256" key="3">
    <source>
        <dbReference type="ARBA" id="ARBA00022679"/>
    </source>
</evidence>
<accession>A0A2A4I5W2</accession>
<dbReference type="EMBL" id="NWVC01000004">
    <property type="protein sequence ID" value="PCG14367.1"/>
    <property type="molecule type" value="Genomic_DNA"/>
</dbReference>